<evidence type="ECO:0000313" key="3">
    <source>
        <dbReference type="RefSeq" id="XP_014681935.1"/>
    </source>
</evidence>
<reference evidence="3" key="1">
    <citation type="submission" date="2025-08" db="UniProtKB">
        <authorList>
            <consortium name="RefSeq"/>
        </authorList>
    </citation>
    <scope>IDENTIFICATION</scope>
</reference>
<dbReference type="RefSeq" id="XP_014681935.1">
    <property type="nucleotide sequence ID" value="XM_014826449.1"/>
</dbReference>
<evidence type="ECO:0000259" key="1">
    <source>
        <dbReference type="Pfam" id="PF05699"/>
    </source>
</evidence>
<name>A0ABM1FBW4_PRICU</name>
<protein>
    <submittedName>
        <fullName evidence="3">Uncharacterized protein LOC106821579</fullName>
    </submittedName>
</protein>
<sequence>MVYAHADATKAIRCGYSAIKKALEELIDETKQKPECRLEATGLVTSMENLETGIMASLWDKVLQRYMLQDPKIDLNSAICLFDSLIEFTGSQRARFTFFEQKGQELTGSNEYPEENRRKRKRNTQMDTYVLYHDAPGTTENSEVETPSDRFRVDSFLPVIDKLQLALTKCRAAYSTISGKFGFLRRLTSISAEEMHKYAKVLVDSYPSDLEPELSSELLFFSSILKSDFASECDYLSSKKNDAPEIWMHRVMMGNPALRNSLPNVGTMLSIFLSLMMTNCSGERSFSVLKKVKNYLRASMGQHKMSNLSLLTLEHGMMDLLDVDELISCFATLKSRKVSL</sequence>
<dbReference type="PANTHER" id="PTHR46289">
    <property type="entry name" value="52 KDA REPRESSOR OF THE INHIBITOR OF THE PROTEIN KINASE-LIKE PROTEIN-RELATED"/>
    <property type="match status" value="1"/>
</dbReference>
<dbReference type="Proteomes" id="UP000695022">
    <property type="component" value="Unplaced"/>
</dbReference>
<gene>
    <name evidence="3" type="primary">LOC106821579</name>
</gene>
<keyword evidence="2" id="KW-1185">Reference proteome</keyword>
<proteinExistence type="predicted"/>
<dbReference type="InterPro" id="IPR008906">
    <property type="entry name" value="HATC_C_dom"/>
</dbReference>
<organism evidence="2 3">
    <name type="scientific">Priapulus caudatus</name>
    <name type="common">Priapulid worm</name>
    <dbReference type="NCBI Taxonomy" id="37621"/>
    <lineage>
        <taxon>Eukaryota</taxon>
        <taxon>Metazoa</taxon>
        <taxon>Ecdysozoa</taxon>
        <taxon>Scalidophora</taxon>
        <taxon>Priapulida</taxon>
        <taxon>Priapulimorpha</taxon>
        <taxon>Priapulimorphida</taxon>
        <taxon>Priapulidae</taxon>
        <taxon>Priapulus</taxon>
    </lineage>
</organism>
<dbReference type="GeneID" id="106821579"/>
<dbReference type="PANTHER" id="PTHR46289:SF17">
    <property type="entry name" value="HAT C-TERMINAL DIMERISATION DOMAIN-CONTAINING PROTEIN"/>
    <property type="match status" value="1"/>
</dbReference>
<feature type="domain" description="HAT C-terminal dimerisation" evidence="1">
    <location>
        <begin position="260"/>
        <end position="315"/>
    </location>
</feature>
<evidence type="ECO:0000313" key="2">
    <source>
        <dbReference type="Proteomes" id="UP000695022"/>
    </source>
</evidence>
<dbReference type="InterPro" id="IPR052958">
    <property type="entry name" value="IFN-induced_PKR_regulator"/>
</dbReference>
<accession>A0ABM1FBW4</accession>
<dbReference type="Pfam" id="PF05699">
    <property type="entry name" value="Dimer_Tnp_hAT"/>
    <property type="match status" value="1"/>
</dbReference>